<dbReference type="EMBL" id="KQ483426">
    <property type="protein sequence ID" value="KYP52250.1"/>
    <property type="molecule type" value="Genomic_DNA"/>
</dbReference>
<gene>
    <name evidence="1" type="ORF">KK1_025854</name>
</gene>
<keyword evidence="2" id="KW-1185">Reference proteome</keyword>
<organism evidence="1 2">
    <name type="scientific">Cajanus cajan</name>
    <name type="common">Pigeon pea</name>
    <name type="synonym">Cajanus indicus</name>
    <dbReference type="NCBI Taxonomy" id="3821"/>
    <lineage>
        <taxon>Eukaryota</taxon>
        <taxon>Viridiplantae</taxon>
        <taxon>Streptophyta</taxon>
        <taxon>Embryophyta</taxon>
        <taxon>Tracheophyta</taxon>
        <taxon>Spermatophyta</taxon>
        <taxon>Magnoliopsida</taxon>
        <taxon>eudicotyledons</taxon>
        <taxon>Gunneridae</taxon>
        <taxon>Pentapetalae</taxon>
        <taxon>rosids</taxon>
        <taxon>fabids</taxon>
        <taxon>Fabales</taxon>
        <taxon>Fabaceae</taxon>
        <taxon>Papilionoideae</taxon>
        <taxon>50 kb inversion clade</taxon>
        <taxon>NPAAA clade</taxon>
        <taxon>indigoferoid/millettioid clade</taxon>
        <taxon>Phaseoleae</taxon>
        <taxon>Cajanus</taxon>
    </lineage>
</organism>
<dbReference type="Gramene" id="C.cajan_26601.t">
    <property type="protein sequence ID" value="C.cajan_26601.t.cds1"/>
    <property type="gene ID" value="C.cajan_26601"/>
</dbReference>
<dbReference type="AlphaFoldDB" id="A0A151SBQ6"/>
<name>A0A151SBQ6_CAJCA</name>
<evidence type="ECO:0000313" key="1">
    <source>
        <dbReference type="EMBL" id="KYP52250.1"/>
    </source>
</evidence>
<evidence type="ECO:0008006" key="3">
    <source>
        <dbReference type="Google" id="ProtNLM"/>
    </source>
</evidence>
<reference evidence="1" key="1">
    <citation type="journal article" date="2012" name="Nat. Biotechnol.">
        <title>Draft genome sequence of pigeonpea (Cajanus cajan), an orphan legume crop of resource-poor farmers.</title>
        <authorList>
            <person name="Varshney R.K."/>
            <person name="Chen W."/>
            <person name="Li Y."/>
            <person name="Bharti A.K."/>
            <person name="Saxena R.K."/>
            <person name="Schlueter J.A."/>
            <person name="Donoghue M.T."/>
            <person name="Azam S."/>
            <person name="Fan G."/>
            <person name="Whaley A.M."/>
            <person name="Farmer A.D."/>
            <person name="Sheridan J."/>
            <person name="Iwata A."/>
            <person name="Tuteja R."/>
            <person name="Penmetsa R.V."/>
            <person name="Wu W."/>
            <person name="Upadhyaya H.D."/>
            <person name="Yang S.P."/>
            <person name="Shah T."/>
            <person name="Saxena K.B."/>
            <person name="Michael T."/>
            <person name="McCombie W.R."/>
            <person name="Yang B."/>
            <person name="Zhang G."/>
            <person name="Yang H."/>
            <person name="Wang J."/>
            <person name="Spillane C."/>
            <person name="Cook D.R."/>
            <person name="May G.D."/>
            <person name="Xu X."/>
            <person name="Jackson S.A."/>
        </authorList>
    </citation>
    <scope>NUCLEOTIDE SEQUENCE [LARGE SCALE GENOMIC DNA]</scope>
</reference>
<dbReference type="Proteomes" id="UP000075243">
    <property type="component" value="Unassembled WGS sequence"/>
</dbReference>
<evidence type="ECO:0000313" key="2">
    <source>
        <dbReference type="Proteomes" id="UP000075243"/>
    </source>
</evidence>
<sequence>MQDEIDALERNMTWTLEDLPLGKKPIDCKWIYKVKYQFDGTIEQLKGQLVVYGN</sequence>
<accession>A0A151SBQ6</accession>
<dbReference type="STRING" id="3821.A0A151SBQ6"/>
<proteinExistence type="predicted"/>
<protein>
    <recommendedName>
        <fullName evidence="3">Retrovirus-related Pol polyprotein from transposon TNT 1-94</fullName>
    </recommendedName>
</protein>